<dbReference type="InterPro" id="IPR012902">
    <property type="entry name" value="N_methyl_site"/>
</dbReference>
<dbReference type="RefSeq" id="WP_150747765.1">
    <property type="nucleotide sequence ID" value="NZ_CABVHE010000057.1"/>
</dbReference>
<accession>A0A5E6WJ07</accession>
<dbReference type="Proteomes" id="UP000385207">
    <property type="component" value="Unassembled WGS sequence"/>
</dbReference>
<dbReference type="InterPro" id="IPR045584">
    <property type="entry name" value="Pilin-like"/>
</dbReference>
<protein>
    <recommendedName>
        <fullName evidence="3">Pilus assembly protein</fullName>
    </recommendedName>
</protein>
<dbReference type="GO" id="GO:0043683">
    <property type="term" value="P:type IV pilus assembly"/>
    <property type="evidence" value="ECO:0007669"/>
    <property type="project" value="InterPro"/>
</dbReference>
<dbReference type="InterPro" id="IPR031982">
    <property type="entry name" value="PilE-like"/>
</dbReference>
<dbReference type="SUPFAM" id="SSF54523">
    <property type="entry name" value="Pili subunits"/>
    <property type="match status" value="1"/>
</dbReference>
<reference evidence="1 2" key="1">
    <citation type="submission" date="2019-09" db="EMBL/GenBank/DDBJ databases">
        <authorList>
            <person name="Chandra G."/>
            <person name="Truman W A."/>
        </authorList>
    </citation>
    <scope>NUCLEOTIDE SEQUENCE [LARGE SCALE GENOMIC DNA]</scope>
    <source>
        <strain evidence="1">PS862</strain>
    </source>
</reference>
<dbReference type="PANTHER" id="PTHR30093">
    <property type="entry name" value="GENERAL SECRETION PATHWAY PROTEIN G"/>
    <property type="match status" value="1"/>
</dbReference>
<dbReference type="PROSITE" id="PS00409">
    <property type="entry name" value="PROKAR_NTER_METHYL"/>
    <property type="match status" value="1"/>
</dbReference>
<dbReference type="AlphaFoldDB" id="A0A5E6WJ07"/>
<gene>
    <name evidence="1" type="ORF">PS862_00733</name>
</gene>
<organism evidence="1 2">
    <name type="scientific">Pseudomonas fluorescens</name>
    <dbReference type="NCBI Taxonomy" id="294"/>
    <lineage>
        <taxon>Bacteria</taxon>
        <taxon>Pseudomonadati</taxon>
        <taxon>Pseudomonadota</taxon>
        <taxon>Gammaproteobacteria</taxon>
        <taxon>Pseudomonadales</taxon>
        <taxon>Pseudomonadaceae</taxon>
        <taxon>Pseudomonas</taxon>
    </lineage>
</organism>
<dbReference type="OrthoDB" id="5296638at2"/>
<sequence>MRRSNRGFTLIEIMIVIAIIGIVITIGYPSLTEYVKKGRRTEVAGLLSEQAQILERFYSNSKTSVYTGASGLSAGNDFYTITPALTDQAFKLTAVRKAGSAMATDKCGDFTITNTGVRSMENAAAGLTTKDCWGR</sequence>
<dbReference type="Gene3D" id="3.30.700.10">
    <property type="entry name" value="Glycoprotein, Type 4 Pilin"/>
    <property type="match status" value="1"/>
</dbReference>
<evidence type="ECO:0000313" key="2">
    <source>
        <dbReference type="Proteomes" id="UP000385207"/>
    </source>
</evidence>
<evidence type="ECO:0008006" key="3">
    <source>
        <dbReference type="Google" id="ProtNLM"/>
    </source>
</evidence>
<dbReference type="EMBL" id="CABVII010000002">
    <property type="protein sequence ID" value="VVO59347.1"/>
    <property type="molecule type" value="Genomic_DNA"/>
</dbReference>
<proteinExistence type="predicted"/>
<evidence type="ECO:0000313" key="1">
    <source>
        <dbReference type="EMBL" id="VVO59347.1"/>
    </source>
</evidence>
<name>A0A5E6WJ07_PSEFL</name>
<dbReference type="NCBIfam" id="TIGR02532">
    <property type="entry name" value="IV_pilin_GFxxxE"/>
    <property type="match status" value="1"/>
</dbReference>
<dbReference type="Pfam" id="PF07963">
    <property type="entry name" value="N_methyl"/>
    <property type="match status" value="1"/>
</dbReference>
<dbReference type="Pfam" id="PF16732">
    <property type="entry name" value="ComP_DUS"/>
    <property type="match status" value="1"/>
</dbReference>
<dbReference type="PANTHER" id="PTHR30093:SF47">
    <property type="entry name" value="TYPE IV PILUS NON-CORE MINOR PILIN PILE"/>
    <property type="match status" value="1"/>
</dbReference>